<feature type="transmembrane region" description="Helical" evidence="7">
    <location>
        <begin position="36"/>
        <end position="57"/>
    </location>
</feature>
<name>A0ABW3USC4_9BACL</name>
<dbReference type="CDD" id="cd06261">
    <property type="entry name" value="TM_PBP2"/>
    <property type="match status" value="1"/>
</dbReference>
<dbReference type="Proteomes" id="UP001597180">
    <property type="component" value="Unassembled WGS sequence"/>
</dbReference>
<dbReference type="PROSITE" id="PS50928">
    <property type="entry name" value="ABC_TM1"/>
    <property type="match status" value="1"/>
</dbReference>
<dbReference type="RefSeq" id="WP_345587878.1">
    <property type="nucleotide sequence ID" value="NZ_BAABJG010000014.1"/>
</dbReference>
<dbReference type="PANTHER" id="PTHR30614:SF43">
    <property type="entry name" value="L-CYSTINE TRANSPORT SYSTEM PERMEASE PROTEIN TCYM"/>
    <property type="match status" value="1"/>
</dbReference>
<feature type="domain" description="ABC transmembrane type-1" evidence="8">
    <location>
        <begin position="33"/>
        <end position="234"/>
    </location>
</feature>
<protein>
    <submittedName>
        <fullName evidence="9">Amino acid ABC transporter permease</fullName>
    </submittedName>
</protein>
<keyword evidence="2 7" id="KW-0813">Transport</keyword>
<comment type="caution">
    <text evidence="9">The sequence shown here is derived from an EMBL/GenBank/DDBJ whole genome shotgun (WGS) entry which is preliminary data.</text>
</comment>
<dbReference type="Gene3D" id="1.10.3720.10">
    <property type="entry name" value="MetI-like"/>
    <property type="match status" value="1"/>
</dbReference>
<evidence type="ECO:0000313" key="10">
    <source>
        <dbReference type="Proteomes" id="UP001597180"/>
    </source>
</evidence>
<organism evidence="9 10">
    <name type="scientific">Paenibacillus vulneris</name>
    <dbReference type="NCBI Taxonomy" id="1133364"/>
    <lineage>
        <taxon>Bacteria</taxon>
        <taxon>Bacillati</taxon>
        <taxon>Bacillota</taxon>
        <taxon>Bacilli</taxon>
        <taxon>Bacillales</taxon>
        <taxon>Paenibacillaceae</taxon>
        <taxon>Paenibacillus</taxon>
    </lineage>
</organism>
<sequence>MNVSWEPVRQEGCIMAFDIAFIGKAFVEIIKALPLTLAVSLVPLLFGFVLGTGIALVRIYRIRFIHWLAGFYVSFVRGTPLLLHIMLIYFGLPMLFDYLSDLYGWGIRSKSVPLVTFILIAFSLNSAAYMSEAIRSGILSVSHGQMEAAYSVGMTTAQGLRRVVIPQALMASLPNLLHKFIGLLHGSSLAFTISLVELNGKAHIVATSNLKFLEAFIAAALIYWGLTLISEKITSMLEHRLNRYNRGGVA</sequence>
<evidence type="ECO:0000256" key="5">
    <source>
        <dbReference type="ARBA" id="ARBA00022989"/>
    </source>
</evidence>
<evidence type="ECO:0000256" key="1">
    <source>
        <dbReference type="ARBA" id="ARBA00004651"/>
    </source>
</evidence>
<evidence type="ECO:0000256" key="7">
    <source>
        <dbReference type="RuleBase" id="RU363032"/>
    </source>
</evidence>
<feature type="transmembrane region" description="Helical" evidence="7">
    <location>
        <begin position="112"/>
        <end position="130"/>
    </location>
</feature>
<dbReference type="InterPro" id="IPR000515">
    <property type="entry name" value="MetI-like"/>
</dbReference>
<proteinExistence type="inferred from homology"/>
<comment type="subcellular location">
    <subcellularLocation>
        <location evidence="1 7">Cell membrane</location>
        <topology evidence="1 7">Multi-pass membrane protein</topology>
    </subcellularLocation>
</comment>
<evidence type="ECO:0000256" key="4">
    <source>
        <dbReference type="ARBA" id="ARBA00022692"/>
    </source>
</evidence>
<comment type="similarity">
    <text evidence="7">Belongs to the binding-protein-dependent transport system permease family.</text>
</comment>
<dbReference type="InterPro" id="IPR043429">
    <property type="entry name" value="ArtM/GltK/GlnP/TcyL/YhdX-like"/>
</dbReference>
<dbReference type="PANTHER" id="PTHR30614">
    <property type="entry name" value="MEMBRANE COMPONENT OF AMINO ACID ABC TRANSPORTER"/>
    <property type="match status" value="1"/>
</dbReference>
<dbReference type="Pfam" id="PF00528">
    <property type="entry name" value="BPD_transp_1"/>
    <property type="match status" value="1"/>
</dbReference>
<keyword evidence="5 7" id="KW-1133">Transmembrane helix</keyword>
<dbReference type="NCBIfam" id="TIGR01726">
    <property type="entry name" value="HEQRo_perm_3TM"/>
    <property type="match status" value="1"/>
</dbReference>
<feature type="transmembrane region" description="Helical" evidence="7">
    <location>
        <begin position="69"/>
        <end position="92"/>
    </location>
</feature>
<accession>A0ABW3USC4</accession>
<dbReference type="InterPro" id="IPR010065">
    <property type="entry name" value="AA_ABC_transptr_permease_3TM"/>
</dbReference>
<evidence type="ECO:0000259" key="8">
    <source>
        <dbReference type="PROSITE" id="PS50928"/>
    </source>
</evidence>
<evidence type="ECO:0000256" key="6">
    <source>
        <dbReference type="ARBA" id="ARBA00023136"/>
    </source>
</evidence>
<keyword evidence="4 7" id="KW-0812">Transmembrane</keyword>
<evidence type="ECO:0000256" key="2">
    <source>
        <dbReference type="ARBA" id="ARBA00022448"/>
    </source>
</evidence>
<keyword evidence="3" id="KW-1003">Cell membrane</keyword>
<reference evidence="10" key="1">
    <citation type="journal article" date="2019" name="Int. J. Syst. Evol. Microbiol.">
        <title>The Global Catalogue of Microorganisms (GCM) 10K type strain sequencing project: providing services to taxonomists for standard genome sequencing and annotation.</title>
        <authorList>
            <consortium name="The Broad Institute Genomics Platform"/>
            <consortium name="The Broad Institute Genome Sequencing Center for Infectious Disease"/>
            <person name="Wu L."/>
            <person name="Ma J."/>
        </authorList>
    </citation>
    <scope>NUCLEOTIDE SEQUENCE [LARGE SCALE GENOMIC DNA]</scope>
    <source>
        <strain evidence="10">CCUG 53270</strain>
    </source>
</reference>
<evidence type="ECO:0000313" key="9">
    <source>
        <dbReference type="EMBL" id="MFD1223685.1"/>
    </source>
</evidence>
<gene>
    <name evidence="9" type="ORF">ACFQ4B_26540</name>
</gene>
<dbReference type="EMBL" id="JBHTLU010000036">
    <property type="protein sequence ID" value="MFD1223685.1"/>
    <property type="molecule type" value="Genomic_DNA"/>
</dbReference>
<keyword evidence="6 7" id="KW-0472">Membrane</keyword>
<dbReference type="SUPFAM" id="SSF161098">
    <property type="entry name" value="MetI-like"/>
    <property type="match status" value="1"/>
</dbReference>
<evidence type="ECO:0000256" key="3">
    <source>
        <dbReference type="ARBA" id="ARBA00022475"/>
    </source>
</evidence>
<keyword evidence="10" id="KW-1185">Reference proteome</keyword>
<dbReference type="InterPro" id="IPR035906">
    <property type="entry name" value="MetI-like_sf"/>
</dbReference>